<dbReference type="SMART" id="SM00283">
    <property type="entry name" value="MA"/>
    <property type="match status" value="1"/>
</dbReference>
<evidence type="ECO:0000256" key="3">
    <source>
        <dbReference type="ARBA" id="ARBA00022500"/>
    </source>
</evidence>
<evidence type="ECO:0000256" key="9">
    <source>
        <dbReference type="PROSITE-ProRule" id="PRU00284"/>
    </source>
</evidence>
<evidence type="ECO:0000256" key="8">
    <source>
        <dbReference type="ARBA" id="ARBA00029447"/>
    </source>
</evidence>
<dbReference type="GeneID" id="55473040"/>
<dbReference type="Gene3D" id="1.10.8.500">
    <property type="entry name" value="HAMP domain in histidine kinase"/>
    <property type="match status" value="1"/>
</dbReference>
<reference evidence="13 14" key="1">
    <citation type="journal article" date="2013" name="Genome Announc.">
        <title>Complete Genome Sequence of the Solvent Producer Clostridium saccharobutylicum NCP262 (DSM 13864).</title>
        <authorList>
            <person name="Poehlein A."/>
            <person name="Hartwich K."/>
            <person name="Krabben P."/>
            <person name="Ehrenreich A."/>
            <person name="Liebl W."/>
            <person name="Durre P."/>
            <person name="Gottschalk G."/>
            <person name="Daniel R."/>
        </authorList>
    </citation>
    <scope>NUCLEOTIDE SEQUENCE [LARGE SCALE GENOMIC DNA]</scope>
    <source>
        <strain evidence="13">DSM 13864</strain>
    </source>
</reference>
<comment type="similarity">
    <text evidence="8">Belongs to the methyl-accepting chemotaxis (MCP) protein family.</text>
</comment>
<evidence type="ECO:0000256" key="1">
    <source>
        <dbReference type="ARBA" id="ARBA00004651"/>
    </source>
</evidence>
<keyword evidence="5 10" id="KW-1133">Transmembrane helix</keyword>
<dbReference type="RefSeq" id="WP_022743796.1">
    <property type="nucleotide sequence ID" value="NC_022571.1"/>
</dbReference>
<dbReference type="Proteomes" id="UP000017118">
    <property type="component" value="Chromosome"/>
</dbReference>
<dbReference type="CDD" id="cd18773">
    <property type="entry name" value="PDC1_HK_sensor"/>
    <property type="match status" value="1"/>
</dbReference>
<dbReference type="Gene3D" id="3.30.450.20">
    <property type="entry name" value="PAS domain"/>
    <property type="match status" value="2"/>
</dbReference>
<keyword evidence="3" id="KW-0145">Chemotaxis</keyword>
<dbReference type="SMART" id="SM00304">
    <property type="entry name" value="HAMP"/>
    <property type="match status" value="1"/>
</dbReference>
<keyword evidence="7 9" id="KW-0807">Transducer</keyword>
<feature type="domain" description="HAMP" evidence="12">
    <location>
        <begin position="313"/>
        <end position="365"/>
    </location>
</feature>
<evidence type="ECO:0000313" key="13">
    <source>
        <dbReference type="EMBL" id="AGX41508.1"/>
    </source>
</evidence>
<dbReference type="KEGG" id="csb:CLSA_c04850"/>
<dbReference type="Pfam" id="PF02743">
    <property type="entry name" value="dCache_1"/>
    <property type="match status" value="1"/>
</dbReference>
<evidence type="ECO:0000256" key="7">
    <source>
        <dbReference type="ARBA" id="ARBA00023224"/>
    </source>
</evidence>
<dbReference type="OrthoDB" id="13222at2"/>
<keyword evidence="14" id="KW-1185">Reference proteome</keyword>
<evidence type="ECO:0000313" key="14">
    <source>
        <dbReference type="Proteomes" id="UP000017118"/>
    </source>
</evidence>
<evidence type="ECO:0000256" key="5">
    <source>
        <dbReference type="ARBA" id="ARBA00022989"/>
    </source>
</evidence>
<evidence type="ECO:0000256" key="6">
    <source>
        <dbReference type="ARBA" id="ARBA00023136"/>
    </source>
</evidence>
<dbReference type="eggNOG" id="COG0840">
    <property type="taxonomic scope" value="Bacteria"/>
</dbReference>
<dbReference type="InterPro" id="IPR029151">
    <property type="entry name" value="Sensor-like_sf"/>
</dbReference>
<dbReference type="GO" id="GO:0005886">
    <property type="term" value="C:plasma membrane"/>
    <property type="evidence" value="ECO:0007669"/>
    <property type="project" value="UniProtKB-SubCell"/>
</dbReference>
<dbReference type="InterPro" id="IPR003660">
    <property type="entry name" value="HAMP_dom"/>
</dbReference>
<keyword evidence="2" id="KW-1003">Cell membrane</keyword>
<dbReference type="AlphaFoldDB" id="U5MLW0"/>
<dbReference type="SUPFAM" id="SSF58104">
    <property type="entry name" value="Methyl-accepting chemotaxis protein (MCP) signaling domain"/>
    <property type="match status" value="1"/>
</dbReference>
<dbReference type="PANTHER" id="PTHR32089:SF114">
    <property type="entry name" value="METHYL-ACCEPTING CHEMOTAXIS PROTEIN MCPB"/>
    <property type="match status" value="1"/>
</dbReference>
<keyword evidence="4 10" id="KW-0812">Transmembrane</keyword>
<dbReference type="PANTHER" id="PTHR32089">
    <property type="entry name" value="METHYL-ACCEPTING CHEMOTAXIS PROTEIN MCPB"/>
    <property type="match status" value="1"/>
</dbReference>
<dbReference type="InterPro" id="IPR004089">
    <property type="entry name" value="MCPsignal_dom"/>
</dbReference>
<evidence type="ECO:0000259" key="12">
    <source>
        <dbReference type="PROSITE" id="PS50885"/>
    </source>
</evidence>
<dbReference type="Pfam" id="PF00672">
    <property type="entry name" value="HAMP"/>
    <property type="match status" value="1"/>
</dbReference>
<dbReference type="HOGENOM" id="CLU_000445_107_19_9"/>
<dbReference type="Gene3D" id="1.10.287.950">
    <property type="entry name" value="Methyl-accepting chemotaxis protein"/>
    <property type="match status" value="1"/>
</dbReference>
<dbReference type="InterPro" id="IPR033479">
    <property type="entry name" value="dCache_1"/>
</dbReference>
<evidence type="ECO:0000256" key="10">
    <source>
        <dbReference type="SAM" id="Phobius"/>
    </source>
</evidence>
<comment type="subcellular location">
    <subcellularLocation>
        <location evidence="1">Cell membrane</location>
        <topology evidence="1">Multi-pass membrane protein</topology>
    </subcellularLocation>
</comment>
<keyword evidence="6 10" id="KW-0472">Membrane</keyword>
<dbReference type="PATRIC" id="fig|1345695.10.peg.1254"/>
<dbReference type="CDD" id="cd06225">
    <property type="entry name" value="HAMP"/>
    <property type="match status" value="1"/>
</dbReference>
<name>U5MLW0_CLOSA</name>
<gene>
    <name evidence="13" type="primary">mcpC3</name>
    <name evidence="13" type="ORF">CLSA_c04850</name>
</gene>
<sequence length="670" mass="73991">MKKALNKSKLLKKLLVSIILMVSLPVILVSEMSIIKSRKVMEDNLKTTSIQTIKEVDKGFNQHLNVLSTQISIMSKNIHVKELSNVQADHQLTSKYVQDMLKDTKDSIDGIINVGYAGEYGELLTDSGVMTINDLNYKERVWYKEAKEANGKVTYTKPYKDAKTGKQVMTVSQAVKDDNSQFIGVIVIDMSLESMENYVRDTQMLNTGFLLLVDKDGNIVINNDNNKEAEDKVSDLEFWEKAKNEDRGVYTWSHNGKDFYVCQETNQETGWKLIGVLESREVEDNVTAMKITTIITTILCIIVAVIIGIVFALSIVKEINKLKLVLSKVADGDFTERIEVTAKDEFGSLGNSFNFMIDNISKLIKNIEKTSSDLIESSVNIANMSEETTASVAQVSEAINEVATGATNQAQSATNVALSVEDLSNRMNEVQKHSKHIGELSNETENLSTRGIKTLNDLVEKSKKARENTIESSTMVNGMIKSIESINYISDVIAGITEQTNLLSLNAGIEAARAGEAGKGFAVVAEEIRKLAEESKKSTDEIKAVIIEINVNANSAKGAMEESKEMLQNQDNAINETEDIFNKIVDSIIPLTGAIDNINSLNVKMNSNKEDVKSQIENIASVSEEAASITEEVTASTEEVNATMDNLAAYANNLQDVANDLKNQIKQFRL</sequence>
<dbReference type="SUPFAM" id="SSF103190">
    <property type="entry name" value="Sensory domain-like"/>
    <property type="match status" value="1"/>
</dbReference>
<dbReference type="GO" id="GO:0006935">
    <property type="term" value="P:chemotaxis"/>
    <property type="evidence" value="ECO:0007669"/>
    <property type="project" value="UniProtKB-KW"/>
</dbReference>
<dbReference type="PROSITE" id="PS50111">
    <property type="entry name" value="CHEMOTAXIS_TRANSDUC_2"/>
    <property type="match status" value="1"/>
</dbReference>
<dbReference type="GO" id="GO:0007165">
    <property type="term" value="P:signal transduction"/>
    <property type="evidence" value="ECO:0007669"/>
    <property type="project" value="UniProtKB-KW"/>
</dbReference>
<dbReference type="EMBL" id="CP006721">
    <property type="protein sequence ID" value="AGX41508.1"/>
    <property type="molecule type" value="Genomic_DNA"/>
</dbReference>
<evidence type="ECO:0000256" key="2">
    <source>
        <dbReference type="ARBA" id="ARBA00022475"/>
    </source>
</evidence>
<accession>U5MLW0</accession>
<dbReference type="PROSITE" id="PS50885">
    <property type="entry name" value="HAMP"/>
    <property type="match status" value="1"/>
</dbReference>
<feature type="transmembrane region" description="Helical" evidence="10">
    <location>
        <begin position="294"/>
        <end position="316"/>
    </location>
</feature>
<proteinExistence type="inferred from homology"/>
<evidence type="ECO:0000256" key="4">
    <source>
        <dbReference type="ARBA" id="ARBA00022692"/>
    </source>
</evidence>
<protein>
    <submittedName>
        <fullName evidence="13">Methyl-accepting chemotaxis protein McpC</fullName>
    </submittedName>
</protein>
<evidence type="ECO:0000259" key="11">
    <source>
        <dbReference type="PROSITE" id="PS50111"/>
    </source>
</evidence>
<feature type="domain" description="Methyl-accepting transducer" evidence="11">
    <location>
        <begin position="384"/>
        <end position="641"/>
    </location>
</feature>
<dbReference type="Pfam" id="PF00015">
    <property type="entry name" value="MCPsignal"/>
    <property type="match status" value="1"/>
</dbReference>
<organism evidence="13 14">
    <name type="scientific">Clostridium saccharobutylicum DSM 13864</name>
    <dbReference type="NCBI Taxonomy" id="1345695"/>
    <lineage>
        <taxon>Bacteria</taxon>
        <taxon>Bacillati</taxon>
        <taxon>Bacillota</taxon>
        <taxon>Clostridia</taxon>
        <taxon>Eubacteriales</taxon>
        <taxon>Clostridiaceae</taxon>
        <taxon>Clostridium</taxon>
    </lineage>
</organism>